<keyword evidence="8 33" id="KW-1170">Fusion of virus membrane with host endosomal membrane</keyword>
<dbReference type="SUPFAM" id="SSF58069">
    <property type="entry name" value="Virus ectodomain"/>
    <property type="match status" value="1"/>
</dbReference>
<evidence type="ECO:0000256" key="5">
    <source>
        <dbReference type="ARBA" id="ARBA00004578"/>
    </source>
</evidence>
<dbReference type="InterPro" id="IPR037527">
    <property type="entry name" value="Gp160"/>
</dbReference>
<feature type="disulfide bond" evidence="33">
    <location>
        <begin position="233"/>
        <end position="244"/>
    </location>
</feature>
<evidence type="ECO:0000259" key="36">
    <source>
        <dbReference type="Pfam" id="PF00516"/>
    </source>
</evidence>
<feature type="chain" id="PRO_5029061366" description="Transmembrane protein gp41" evidence="33">
    <location>
        <begin position="512"/>
        <end position="856"/>
    </location>
</feature>
<dbReference type="CDD" id="cd09909">
    <property type="entry name" value="HIV-1-like_HR1-HR2"/>
    <property type="match status" value="1"/>
</dbReference>
<evidence type="ECO:0000256" key="20">
    <source>
        <dbReference type="ARBA" id="ARBA00022879"/>
    </source>
</evidence>
<feature type="short sequence motif" description="YXXL motif; contains endocytosis signal" evidence="33">
    <location>
        <begin position="712"/>
        <end position="715"/>
    </location>
</feature>
<keyword evidence="29 33" id="KW-0899">Viral immunoevasion</keyword>
<evidence type="ECO:0000256" key="4">
    <source>
        <dbReference type="ARBA" id="ARBA00004563"/>
    </source>
</evidence>
<feature type="disulfide bond" evidence="33">
    <location>
        <begin position="53"/>
        <end position="73"/>
    </location>
</feature>
<evidence type="ECO:0000256" key="33">
    <source>
        <dbReference type="HAMAP-Rule" id="MF_04083"/>
    </source>
</evidence>
<comment type="domain">
    <text evidence="33">The CD4-binding region is targeted by the antibody b12.</text>
</comment>
<dbReference type="FunFam" id="1.20.5.490:FF:000001">
    <property type="entry name" value="Envelope glycoprotein gp160"/>
    <property type="match status" value="1"/>
</dbReference>
<feature type="disulfide bond" evidence="33">
    <location>
        <begin position="223"/>
        <end position="252"/>
    </location>
</feature>
<feature type="coiled-coil region" evidence="33">
    <location>
        <begin position="633"/>
        <end position="667"/>
    </location>
</feature>
<dbReference type="GO" id="GO:1903911">
    <property type="term" value="P:positive regulation of receptor clustering"/>
    <property type="evidence" value="ECO:0007669"/>
    <property type="project" value="UniProtKB-UniRule"/>
</dbReference>
<dbReference type="GO" id="GO:0019082">
    <property type="term" value="P:viral protein processing"/>
    <property type="evidence" value="ECO:0007669"/>
    <property type="project" value="UniProtKB-UniRule"/>
</dbReference>
<comment type="subunit">
    <text evidence="33">The mature envelope protein (Env) consists of a homotrimer of non-covalently associated gp120-gp41 heterodimers. The resulting complex protrudes from the virus surface as a spike. There seems to be as few as 10 spikes on the average virion. Surface protein gp120 interacts with host CD4, CCR5 and CXCR4. Gp120 also interacts with the C-type lectins CD209/DC-SIGN and CLEC4M/DC-SIGNR (collectively referred to as DC-SIGN(R)). Gp120 and gp41 interact with GalCer. Gp120 interacts with host ITGA4/ITGB7 complex; on CD4+ T-cells, this interaction results in rapid activation of integrin ITGAL/LFA-1, which facilitates efficient cell-to-cell spreading of HIV-1. Gp120 interacts with cell-associated heparan sulfate; this interaction increases virus infectivity on permissive cells and may be involved in infection of CD4- cells.</text>
</comment>
<evidence type="ECO:0000256" key="25">
    <source>
        <dbReference type="ARBA" id="ARBA00023136"/>
    </source>
</evidence>
<evidence type="ECO:0000256" key="28">
    <source>
        <dbReference type="ARBA" id="ARBA00023180"/>
    </source>
</evidence>
<evidence type="ECO:0000256" key="15">
    <source>
        <dbReference type="ARBA" id="ARBA00022703"/>
    </source>
</evidence>
<evidence type="ECO:0000256" key="31">
    <source>
        <dbReference type="ARBA" id="ARBA00023296"/>
    </source>
</evidence>
<evidence type="ECO:0000256" key="18">
    <source>
        <dbReference type="ARBA" id="ARBA00022844"/>
    </source>
</evidence>
<feature type="site" description="Cleavage; by host furin" evidence="33">
    <location>
        <begin position="511"/>
        <end position="512"/>
    </location>
</feature>
<comment type="PTM">
    <text evidence="33">Specific enzymatic cleavages in vivo yield mature proteins. Envelope glycoproteins are synthesized as a inactive precursor that is heavily N-glycosylated and processed likely by host cell furin in the Golgi to yield the mature SU and TM proteins. The cleavage site between SU and TM requires the minimal sequence [KR]-X-[KR]-R. About 2 of the 9 disulfide bonds of gp41 are reduced by P4HB/PDI, following binding to CD4 receptor.</text>
</comment>
<evidence type="ECO:0000256" key="19">
    <source>
        <dbReference type="ARBA" id="ARBA00022870"/>
    </source>
</evidence>
<evidence type="ECO:0000256" key="12">
    <source>
        <dbReference type="ARBA" id="ARBA00022595"/>
    </source>
</evidence>
<evidence type="ECO:0000256" key="34">
    <source>
        <dbReference type="RuleBase" id="RU363095"/>
    </source>
</evidence>
<keyword evidence="30 33" id="KW-0449">Lipoprotein</keyword>
<name>A0A7G5WQR2_HV1</name>
<evidence type="ECO:0000256" key="26">
    <source>
        <dbReference type="ARBA" id="ARBA00023139"/>
    </source>
</evidence>
<comment type="PTM">
    <text evidence="33">Palmitoylation of the transmembrane protein and of Env polyprotein (prior to its proteolytic cleavage) is essential for their association with host cell membrane lipid rafts. Palmitoylation is therefore required for envelope trafficking to classical lipid rafts, but not for viral replication.</text>
</comment>
<evidence type="ECO:0000256" key="16">
    <source>
        <dbReference type="ARBA" id="ARBA00022729"/>
    </source>
</evidence>
<feature type="transmembrane region" description="Helical" evidence="34">
    <location>
        <begin position="12"/>
        <end position="30"/>
    </location>
</feature>
<dbReference type="FunFam" id="2.170.40.20:FF:000003">
    <property type="entry name" value="Envelope glycoprotein gp160"/>
    <property type="match status" value="1"/>
</dbReference>
<evidence type="ECO:0000256" key="3">
    <source>
        <dbReference type="ARBA" id="ARBA00004505"/>
    </source>
</evidence>
<comment type="subcellular location">
    <subcellularLocation>
        <location evidence="3">Host cell membrane</location>
        <topology evidence="3">Peripheral membrane protein</topology>
    </subcellularLocation>
    <subcellularLocation>
        <location evidence="1">Host cell membrane</location>
        <topology evidence="1">Single-pass type I membrane protein</topology>
    </subcellularLocation>
    <subcellularLocation>
        <location evidence="2">Host endosome membrane</location>
        <topology evidence="2">Peripheral membrane protein</topology>
    </subcellularLocation>
    <subcellularLocation>
        <location evidence="5">Host endosome membrane</location>
        <topology evidence="5">Single-pass type I membrane protein</topology>
    </subcellularLocation>
    <subcellularLocation>
        <location evidence="6">Virion membrane</location>
        <topology evidence="6">Peripheral membrane protein</topology>
    </subcellularLocation>
    <subcellularLocation>
        <location evidence="4">Virion membrane</location>
        <topology evidence="4">Single-pass type I membrane protein</topology>
    </subcellularLocation>
</comment>
<keyword evidence="18 33" id="KW-0946">Virion</keyword>
<evidence type="ECO:0000256" key="23">
    <source>
        <dbReference type="ARBA" id="ARBA00023046"/>
    </source>
</evidence>
<dbReference type="InterPro" id="IPR000328">
    <property type="entry name" value="GP41-like"/>
</dbReference>
<comment type="PTM">
    <text evidence="33">Highly glycosylated by host. The high number of glycan on the protein is reffered to as 'glycan shield' because it contributes to hide protein sequence from adaptive immune system.</text>
</comment>
<evidence type="ECO:0000256" key="24">
    <source>
        <dbReference type="ARBA" id="ARBA00023054"/>
    </source>
</evidence>
<dbReference type="SUPFAM" id="SSF56502">
    <property type="entry name" value="gp120 core"/>
    <property type="match status" value="2"/>
</dbReference>
<dbReference type="InterPro" id="IPR036377">
    <property type="entry name" value="Gp120_core_sf"/>
</dbReference>
<feature type="region of interest" description="Fusion peptide" evidence="33">
    <location>
        <begin position="512"/>
        <end position="532"/>
    </location>
</feature>
<feature type="lipid moiety-binding region" description="S-palmitoyl cysteine; by host" evidence="33">
    <location>
        <position position="837"/>
    </location>
</feature>
<dbReference type="GO" id="GO:0005198">
    <property type="term" value="F:structural molecule activity"/>
    <property type="evidence" value="ECO:0007669"/>
    <property type="project" value="UniProtKB-UniRule"/>
</dbReference>
<dbReference type="Gene3D" id="1.20.5.490">
    <property type="entry name" value="Single helix bin"/>
    <property type="match status" value="1"/>
</dbReference>
<comment type="miscellaneous">
    <text evidence="33">HIV-1 lineages are divided in three main groups, M (for Major), O (for Outlier), and N (for New, or Non-M, Non-O). The vast majority of strains found worldwide belong to the group M. Group O seems to be endemic to and largely confined to Cameroon and neighboring countries in West Central Africa, where these viruses represent a small minority of HIV-1 strains. The group N is represented by a limited number of isolates from Cameroonian persons. The group M is further subdivided in 9 clades or subtypes (A to D, F to H, J and K).</text>
</comment>
<dbReference type="GO" id="GO:0039654">
    <property type="term" value="P:fusion of virus membrane with host endosome membrane"/>
    <property type="evidence" value="ECO:0007669"/>
    <property type="project" value="UniProtKB-UniRule"/>
</dbReference>
<feature type="disulfide bond" evidence="33">
    <location>
        <begin position="598"/>
        <end position="604"/>
    </location>
</feature>
<dbReference type="HAMAP" id="MF_04083">
    <property type="entry name" value="HIV_ENV"/>
    <property type="match status" value="1"/>
</dbReference>
<dbReference type="Gene3D" id="2.170.40.20">
    <property type="entry name" value="Human immunodeficiency virus 1, Gp160, envelope glycoprotein"/>
    <property type="match status" value="2"/>
</dbReference>
<evidence type="ECO:0000256" key="2">
    <source>
        <dbReference type="ARBA" id="ARBA00004433"/>
    </source>
</evidence>
<evidence type="ECO:0000256" key="9">
    <source>
        <dbReference type="ARBA" id="ARBA00022511"/>
    </source>
</evidence>
<proteinExistence type="inferred from homology"/>
<feature type="chain" id="PRO_5029061365" description="Envelope glycoprotein gp160" evidence="33">
    <location>
        <begin position="32"/>
        <end position="856"/>
    </location>
</feature>
<sequence>MRVKEIRKNYQHLWRWGTMLLGLLMIYSAAEESWVTVYYGVPVWKEATTTLFCASDAKGYETEVHNVWATHACVPTDPSPQEVLLENVTENFNMWKNNMVEQMHEDIISLWDESLKPCVKLTPLCVTLNCTDWKNNNTNANNTANITSSSGGTIEGGEIKNCSFNITTGMKDKRQKEYALFYKLDVEPLDNDNTSYRLISCNTSVITQACPKVSFEPIPIHYCAPAGFAILKCNDKKYNGTGQCKNVSTVQCTHGIRPVVSTQLLLNGSLAEEEVVIRSENFTNNVKTIIVQLNESVVINCTRPSNNTRRSIHIGPGGAFYTTGQIIGDIRQAHCNISGAKWNNTLQQVAKKLREQFKNKTIVFNQSSGGDPEIVMFSFICGGEFFYCNSTQLFNSTWNGNESSNNTEGNDTITLPCRIKQFINMWQEVGKAMYAPPIKGQIRCSSNITGLLLTRDGGNNGSGINETFRPGGGNMRDNWRSELYKYKVVKVEPLGVAPTKAKRRVVQREKRAVGIGALFLGFLGAAGSTMGAASMTLTVQARQLLSGIVQQQNNLLRAIEAQQHLLQLTVWGIKQLQARVLAVERYLKDQQLLGIWGCSGKLICPTAVPWNSSWSNKSLEQIWNNMTWMQWEREIDNYTGLIYNLIEESQNQQDKNEQELLELDKWASLWNWFNITNWLWYIKIFIMIVGGLVGLRIVFAVLSIVNRVRQGYSPLSFQTHLPAPRGPDRPEGIEEEGGERDRDRSTRLVNGFLALVWDDLRSLCLFSYHRLRDLLLIVARIVEILGRRGWEALKYCWNLLQYWRQELKNSAVSLLNATAIAVAEGTDRVIEVLQRACRAILHIPRRIRQGLERALQ</sequence>
<comment type="function">
    <text evidence="33">Envelope glycoprotein gp160: Oligomerizes in the host endoplasmic reticulum into predominantly trimers. In a second time, gp160 transits in the host Golgi, where glycosylation is completed. The precursor is then proteolytically cleaved in the trans-Golgi and thereby activated by cellular furin or furin-like proteases to produce gp120 and gp41.</text>
</comment>
<dbReference type="Pfam" id="PF00517">
    <property type="entry name" value="GP41"/>
    <property type="match status" value="1"/>
</dbReference>
<keyword evidence="9 33" id="KW-1032">Host cell membrane</keyword>
<evidence type="ECO:0000256" key="35">
    <source>
        <dbReference type="SAM" id="MobiDB-lite"/>
    </source>
</evidence>
<evidence type="ECO:0000256" key="29">
    <source>
        <dbReference type="ARBA" id="ARBA00023280"/>
    </source>
</evidence>
<comment type="miscellaneous">
    <text evidence="33">Inhibitors targeting HIV-1 viral envelope proteins are used as antiretroviral drugs. Attachment of virions to the cell surface via non-specific interactions and CD4 binding can be blocked by inhibitors that include cyanovirin-N, cyclotriazadisulfonamide analogs, PRO 2000, TNX 355 and PRO 542. In addition, BMS 806 can block CD4-induced conformational changes. Env interactions with the coreceptor molecules can be targeted by CCR5 antagonists including SCH-D, maraviroc (UK 427857) and aplaviroc (GW 873140), and the CXCR4 antagonist AMD 070. Fusion of viral and cellular membranes can be inhibited by peptides such as enfuvirtide and tifuvirtide (T 1249). Resistance to inhibitors associated with mutations in Env are observed. Most of the time, single mutations confer only a modest reduction in drug susceptibility. Combination of several mutations is usually required to develop a high-level drug resistance.</text>
</comment>
<evidence type="ECO:0000256" key="22">
    <source>
        <dbReference type="ARBA" id="ARBA00022989"/>
    </source>
</evidence>
<dbReference type="GO" id="GO:0075512">
    <property type="term" value="P:clathrin-dependent endocytosis of virus by host cell"/>
    <property type="evidence" value="ECO:0007669"/>
    <property type="project" value="UniProtKB-UniRule"/>
</dbReference>
<feature type="region of interest" description="MPER; binding to GalCer" evidence="33">
    <location>
        <begin position="662"/>
        <end position="683"/>
    </location>
</feature>
<evidence type="ECO:0000259" key="37">
    <source>
        <dbReference type="Pfam" id="PF00517"/>
    </source>
</evidence>
<comment type="function">
    <text evidence="33">Surface protein gp120: Attaches the virus to the host lymphoid cell by binding to the primary receptor CD4. This interaction induces a structural rearrangement creating a high affinity binding site for a chemokine coreceptor like CXCR4 and/or CCR5. Acts as a ligand for CD209/DC-SIGN and CLEC4M/DC-SIGNR, which are respectively found on dendritic cells (DCs), and on endothelial cells of liver sinusoids and lymph node sinuses. These interactions allow capture of viral particles at mucosal surfaces by these cells and subsequent transmission to permissive cells. HIV subverts the migration properties of dendritic cells to gain access to CD4+ T-cells in lymph nodes. Virus transmission to permissive T-cells occurs either in trans (without DCs infection, through viral capture and transmission), or in cis (following DCs productive infection, through the usual CD4-gp120 interaction), thereby inducing a robust infection. In trans infection, bound virions remain infectious over days and it is proposed that they are not degraded, but protected in non-lysosomal acidic organelles within the DCs close to the cell membrane thus contributing to the viral infectious potential during DCs' migration from the periphery to the lymphoid tissues. On arrival at lymphoid tissues, intact virions recycle back to DCs' cell surface allowing virus transmission to CD4+ T-cells.</text>
</comment>
<keyword evidence="7 33" id="KW-1168">Fusion of virus membrane with host membrane</keyword>
<feature type="region of interest" description="Disordered" evidence="35">
    <location>
        <begin position="719"/>
        <end position="742"/>
    </location>
</feature>
<keyword evidence="26 33" id="KW-0564">Palmitate</keyword>
<dbReference type="GO" id="GO:0016020">
    <property type="term" value="C:membrane"/>
    <property type="evidence" value="ECO:0007669"/>
    <property type="project" value="UniProtKB-UniRule"/>
</dbReference>
<comment type="similarity">
    <text evidence="33">Belongs to the HIV-1 env protein family.</text>
</comment>
<evidence type="ECO:0000256" key="14">
    <source>
        <dbReference type="ARBA" id="ARBA00022692"/>
    </source>
</evidence>
<keyword evidence="21 33" id="KW-1164">Virus endocytosis by host</keyword>
<keyword evidence="19 33" id="KW-1043">Host membrane</keyword>
<evidence type="ECO:0000256" key="17">
    <source>
        <dbReference type="ARBA" id="ARBA00022804"/>
    </source>
</evidence>
<feature type="domain" description="Human immunodeficiency virus 1 envelope glycoprotein Gp120" evidence="36">
    <location>
        <begin position="34"/>
        <end position="511"/>
    </location>
</feature>
<comment type="function">
    <text evidence="33">Transmembrane protein gp41: Acts as a class I viral fusion protein. Under the current model, the protein has at least 3 conformational states: pre-fusion native state, pre-hairpin intermediate state, and post-fusion hairpin state. During fusion of viral and target intracellular membranes, the coiled coil regions (heptad repeats) assume a trimer-of-hairpins structure, positioning the fusion peptide in close proximity to the C-terminal region of the ectodomain. The formation of this structure appears to drive apposition and subsequent fusion of viral and target cell membranes. Complete fusion occurs in host cell endosomes and is dynamin-dependent, however some lipid transfer might occur at the plasma membrane. The virus undergoes clathrin-dependent internalization long before endosomal fusion, thus minimizing the surface exposure of conserved viral epitopes during fusion and reducing the efficacy of inhibitors targeting these epitopes. Membranes fusion leads to delivery of the nucleocapsid into the cytoplasm.</text>
</comment>
<keyword evidence="12 33" id="KW-1162">Viral penetration into host cytoplasm</keyword>
<keyword evidence="28 33" id="KW-0325">Glycoprotein</keyword>
<comment type="subunit">
    <text evidence="32">The mature envelope protein (Env) consists of a homotrimer of non-covalently associated gp120-gp41 heterodimers. The resulting complex protrudes from the virus surface as a spike. There seems to be as few as 10 spikes on the average virion. Interacts with host CD4, CCR5 and CXCR4. Gp120 also interacts with the C-type lectins CD209/DC-SIGN and CLEC4M/DC-SIGNR (collectively referred to as DC-SIGN(R)). Gp120 and gp41 interact with GalCer. Gp120 interacts with host ITGA4/ITGB7 complex; on CD4+ T-cells, this interaction results in rapid activation of integrin ITGAL/LFA-1, which facilitates efficient cell-to-cell spreading of HIV-1. Gp120 interacts with cell-associated heparan sulfate; this interaction increases virus infectivity on permissive cells and may be involved in infection of CD4- cells.</text>
</comment>
<keyword evidence="27 33" id="KW-1015">Disulfide bond</keyword>
<keyword evidence="24 33" id="KW-0175">Coiled coil</keyword>
<dbReference type="Pfam" id="PF00516">
    <property type="entry name" value="GP120"/>
    <property type="match status" value="1"/>
</dbReference>
<keyword evidence="11 33" id="KW-0945">Host-virus interaction</keyword>
<keyword evidence="16 33" id="KW-0732">Signal</keyword>
<dbReference type="InterPro" id="IPR000777">
    <property type="entry name" value="HIV1_Gp120"/>
</dbReference>
<comment type="domain">
    <text evidence="33 34">The 17 amino acids long immunosuppressive region is present in many retroviral envelope proteins. Synthetic peptides derived from this relatively conserved sequence inhibit immune function in vitro and in vivo.</text>
</comment>
<protein>
    <recommendedName>
        <fullName evidence="33">Envelope glycoprotein gp160</fullName>
    </recommendedName>
    <alternativeName>
        <fullName evidence="33">Env polyprotein</fullName>
    </alternativeName>
    <component>
        <recommendedName>
            <fullName evidence="33">Surface protein gp120</fullName>
            <shortName evidence="33">SU</shortName>
        </recommendedName>
        <alternativeName>
            <fullName evidence="33">Glycoprotein 120</fullName>
            <shortName evidence="33">gp120</shortName>
        </alternativeName>
    </component>
    <component>
        <recommendedName>
            <fullName evidence="33">Transmembrane protein gp41</fullName>
            <shortName evidence="33">TM</shortName>
        </recommendedName>
        <alternativeName>
            <fullName evidence="33">Glycoprotein 41</fullName>
            <shortName evidence="33">gp41</shortName>
        </alternativeName>
    </component>
</protein>
<evidence type="ECO:0000256" key="21">
    <source>
        <dbReference type="ARBA" id="ARBA00022890"/>
    </source>
</evidence>
<dbReference type="GO" id="GO:0019064">
    <property type="term" value="P:fusion of virus membrane with host plasma membrane"/>
    <property type="evidence" value="ECO:0007669"/>
    <property type="project" value="UniProtKB-UniRule"/>
</dbReference>
<dbReference type="GO" id="GO:0052031">
    <property type="term" value="P:symbiont-mediated perturbation of host defense response"/>
    <property type="evidence" value="ECO:0007669"/>
    <property type="project" value="UniProtKB-UniRule"/>
</dbReference>
<evidence type="ECO:0000256" key="30">
    <source>
        <dbReference type="ARBA" id="ARBA00023288"/>
    </source>
</evidence>
<dbReference type="GO" id="GO:0020002">
    <property type="term" value="C:host cell plasma membrane"/>
    <property type="evidence" value="ECO:0007669"/>
    <property type="project" value="UniProtKB-SubCell"/>
</dbReference>
<evidence type="ECO:0000256" key="13">
    <source>
        <dbReference type="ARBA" id="ARBA00022685"/>
    </source>
</evidence>
<comment type="domain">
    <text evidence="33">Some of the most genetically diverse regions of the viral genome are present in Env. They are called variable regions 1 through 5 (V1 through V5). Coreceptor usage of gp120 is determined mainly by the primary structure of the third variable region (V3) in the outer domain of gp120. The sequence of V3 determines which coreceptor, CCR5 and/or CXCR4 (corresponding to R5/macrophage, X4/T cell and R5X4/T cell and macrophage tropism), is used to trigger the fusion potential of the Env complex, and hence which cells the virus can infect. Binding to CCR5 involves a region adjacent in addition to V3.</text>
</comment>
<keyword evidence="13 33" id="KW-0165">Cleavage on pair of basic residues</keyword>
<evidence type="ECO:0000256" key="1">
    <source>
        <dbReference type="ARBA" id="ARBA00004402"/>
    </source>
</evidence>
<feature type="domain" description="Retroviral envelope protein GP41-like" evidence="37">
    <location>
        <begin position="530"/>
        <end position="719"/>
    </location>
</feature>
<evidence type="ECO:0000313" key="38">
    <source>
        <dbReference type="EMBL" id="QMX89936.1"/>
    </source>
</evidence>
<dbReference type="GO" id="GO:0055036">
    <property type="term" value="C:virion membrane"/>
    <property type="evidence" value="ECO:0007669"/>
    <property type="project" value="UniProtKB-SubCell"/>
</dbReference>
<evidence type="ECO:0000256" key="32">
    <source>
        <dbReference type="ARBA" id="ARBA00062028"/>
    </source>
</evidence>
<dbReference type="GO" id="GO:1903908">
    <property type="term" value="P:positive regulation of plasma membrane raft polarization"/>
    <property type="evidence" value="ECO:0007669"/>
    <property type="project" value="UniProtKB-UniRule"/>
</dbReference>
<comment type="caution">
    <text evidence="33 34">Lacks conserved residue(s) required for the propagation of feature annotation.</text>
</comment>
<comment type="domain">
    <text evidence="33">The membrane proximal external region (MPER) present in gp41 is a tryptophan-rich region recognized by the antibodies 2F5, Z13, and 4E10. MPER seems to play a role in fusion.</text>
</comment>
<keyword evidence="23 33" id="KW-1039">Host endosome</keyword>
<keyword evidence="14 33" id="KW-0812">Transmembrane</keyword>
<feature type="region of interest" description="CD4-binding loop" evidence="33">
    <location>
        <begin position="367"/>
        <end position="377"/>
    </location>
</feature>
<comment type="subcellular location">
    <molecule>Transmembrane protein gp41</molecule>
    <subcellularLocation>
        <location evidence="33">Virion membrane</location>
        <topology evidence="33">Single-pass type I membrane protein</topology>
    </subcellularLocation>
    <subcellularLocation>
        <location evidence="33">Host cell membrane</location>
        <topology evidence="33">Single-pass type I membrane protein</topology>
    </subcellularLocation>
    <subcellularLocation>
        <location evidence="33">Host endosome membrane</location>
        <topology evidence="33">Single-pass type I membrane protein</topology>
    </subcellularLocation>
    <text evidence="33">It is probably concentrated at the site of budding and incorporated into the virions possibly by contacts between the cytoplasmic tail of Env and the N-terminus of Gag.</text>
</comment>
<evidence type="ECO:0000256" key="7">
    <source>
        <dbReference type="ARBA" id="ARBA00022506"/>
    </source>
</evidence>
<accession>A0A7G5WQR2</accession>
<keyword evidence="25 33" id="KW-0472">Membrane</keyword>
<dbReference type="EMBL" id="MT861484">
    <property type="protein sequence ID" value="QMX89936.1"/>
    <property type="molecule type" value="Genomic_DNA"/>
</dbReference>
<dbReference type="GO" id="GO:0019031">
    <property type="term" value="C:viral envelope"/>
    <property type="evidence" value="ECO:0007669"/>
    <property type="project" value="UniProtKB-KW"/>
</dbReference>
<evidence type="ECO:0000256" key="6">
    <source>
        <dbReference type="ARBA" id="ARBA00004650"/>
    </source>
</evidence>
<feature type="lipid moiety-binding region" description="S-palmitoyl cysteine; by host" evidence="33">
    <location>
        <position position="764"/>
    </location>
</feature>
<dbReference type="Gene3D" id="1.10.287.210">
    <property type="match status" value="1"/>
</dbReference>
<dbReference type="GO" id="GO:0044175">
    <property type="term" value="C:host cell endosome membrane"/>
    <property type="evidence" value="ECO:0007669"/>
    <property type="project" value="UniProtKB-SubCell"/>
</dbReference>
<comment type="subcellular location">
    <molecule>Surface protein gp120</molecule>
    <subcellularLocation>
        <location evidence="33">Virion membrane</location>
        <topology evidence="33">Peripheral membrane protein</topology>
    </subcellularLocation>
    <subcellularLocation>
        <location evidence="33">Host cell membrane</location>
        <topology evidence="33">Peripheral membrane protein</topology>
    </subcellularLocation>
    <subcellularLocation>
        <location evidence="33">Host endosome membrane</location>
        <topology evidence="33">Single-pass type I membrane protein</topology>
    </subcellularLocation>
    <text evidence="33">The surface protein is not anchored to the viral envelope, but associates with the extravirion surface through its binding to TM. It is probably concentrated at the site of budding and incorporated into the virions possibly by contacts between the cytoplasmic tail of Env and the N-terminus of Gag.</text>
</comment>
<keyword evidence="10 33" id="KW-1165">Clathrin-mediated endocytosis of virus by host</keyword>
<keyword evidence="22 33" id="KW-1133">Transmembrane helix</keyword>
<comment type="domain">
    <text evidence="33">The YXXL motif is involved in determining the exact site of viral release at the surface of infected mononuclear cells and promotes endocytosis. YXXL and di-leucine endocytosis motifs interact directly or indirectly with the clathrin adapter complexes, opperate independently, and their activities are not additive.</text>
</comment>
<feature type="transmembrane region" description="Helical" evidence="34">
    <location>
        <begin position="678"/>
        <end position="705"/>
    </location>
</feature>
<keyword evidence="17 33" id="KW-1161">Viral attachment to host cell</keyword>
<reference evidence="38" key="1">
    <citation type="submission" date="2020-08" db="EMBL/GenBank/DDBJ databases">
        <title>Different evolutionary pathways of HIV-1 in fetus and mother perinatal transmission pairs indicate unique immune selection pressure in fetuses.</title>
        <authorList>
            <person name="Honnayakanahalli Marichannegowda M."/>
            <person name="Mengual M."/>
            <person name="Kumar A."/>
            <person name="Giorgi E.E."/>
            <person name="Tu J.J."/>
            <person name="Martinez D.R."/>
            <person name="Li X."/>
            <person name="Feng L."/>
            <person name="Permar S.R."/>
            <person name="Gao F."/>
        </authorList>
    </citation>
    <scope>NUCLEOTIDE SEQUENCE</scope>
    <source>
        <strain evidence="38">1744i.1.14</strain>
    </source>
</reference>
<dbReference type="FunFam" id="1.10.287.210:FF:000001">
    <property type="entry name" value="Envelope glycoprotein gp160"/>
    <property type="match status" value="1"/>
</dbReference>
<keyword evidence="31 33" id="KW-1160">Virus entry into host cell</keyword>
<evidence type="ECO:0000256" key="27">
    <source>
        <dbReference type="ARBA" id="ARBA00023157"/>
    </source>
</evidence>
<feature type="topological domain" description="Cytoplasmic" evidence="33">
    <location>
        <begin position="706"/>
        <end position="856"/>
    </location>
</feature>
<keyword evidence="20 33" id="KW-0261">Viral envelope protein</keyword>
<evidence type="ECO:0000256" key="11">
    <source>
        <dbReference type="ARBA" id="ARBA00022581"/>
    </source>
</evidence>
<organism evidence="38">
    <name type="scientific">Human immunodeficiency virus type 1</name>
    <name type="common">HIV-1</name>
    <dbReference type="NCBI Taxonomy" id="11676"/>
    <lineage>
        <taxon>Viruses</taxon>
        <taxon>Riboviria</taxon>
        <taxon>Pararnavirae</taxon>
        <taxon>Artverviricota</taxon>
        <taxon>Revtraviricetes</taxon>
        <taxon>Ortervirales</taxon>
        <taxon>Retroviridae</taxon>
        <taxon>Orthoretrovirinae</taxon>
        <taxon>Lentivirus</taxon>
        <taxon>Lentivirus humimdef1</taxon>
    </lineage>
</organism>
<dbReference type="GO" id="GO:0019062">
    <property type="term" value="P:virion attachment to host cell"/>
    <property type="evidence" value="ECO:0007669"/>
    <property type="project" value="UniProtKB-UniRule"/>
</dbReference>
<organismHost>
    <name type="scientific">Homo sapiens</name>
    <name type="common">Human</name>
    <dbReference type="NCBI Taxonomy" id="9606"/>
</organismHost>
<gene>
    <name evidence="33 38" type="primary">env</name>
</gene>
<feature type="region of interest" description="V2" evidence="33">
    <location>
        <begin position="162"/>
        <end position="201"/>
    </location>
</feature>
<dbReference type="FunFam" id="2.170.40.20:FF:000001">
    <property type="entry name" value="Envelope glycoprotein gp160"/>
    <property type="match status" value="1"/>
</dbReference>
<evidence type="ECO:0000256" key="8">
    <source>
        <dbReference type="ARBA" id="ARBA00022510"/>
    </source>
</evidence>
<evidence type="ECO:0000256" key="10">
    <source>
        <dbReference type="ARBA" id="ARBA00022570"/>
    </source>
</evidence>
<feature type="region of interest" description="Immunosuppression" evidence="33">
    <location>
        <begin position="574"/>
        <end position="592"/>
    </location>
</feature>
<keyword evidence="15 33" id="KW-0053">Apoptosis</keyword>